<dbReference type="RefSeq" id="WP_188162791.1">
    <property type="nucleotide sequence ID" value="NZ_JACVVX010000001.1"/>
</dbReference>
<feature type="transmembrane region" description="Helical" evidence="1">
    <location>
        <begin position="107"/>
        <end position="132"/>
    </location>
</feature>
<protein>
    <submittedName>
        <fullName evidence="2">Transporter</fullName>
    </submittedName>
</protein>
<dbReference type="Proteomes" id="UP000643405">
    <property type="component" value="Unassembled WGS sequence"/>
</dbReference>
<evidence type="ECO:0000313" key="3">
    <source>
        <dbReference type="Proteomes" id="UP000643405"/>
    </source>
</evidence>
<dbReference type="EMBL" id="JACVVX010000001">
    <property type="protein sequence ID" value="MBD0413354.1"/>
    <property type="molecule type" value="Genomic_DNA"/>
</dbReference>
<name>A0A8J6PQT4_9HYPH</name>
<dbReference type="AlphaFoldDB" id="A0A8J6PQT4"/>
<organism evidence="2 3">
    <name type="scientific">Oryzicola mucosus</name>
    <dbReference type="NCBI Taxonomy" id="2767425"/>
    <lineage>
        <taxon>Bacteria</taxon>
        <taxon>Pseudomonadati</taxon>
        <taxon>Pseudomonadota</taxon>
        <taxon>Alphaproteobacteria</taxon>
        <taxon>Hyphomicrobiales</taxon>
        <taxon>Phyllobacteriaceae</taxon>
        <taxon>Oryzicola</taxon>
    </lineage>
</organism>
<keyword evidence="3" id="KW-1185">Reference proteome</keyword>
<feature type="transmembrane region" description="Helical" evidence="1">
    <location>
        <begin position="167"/>
        <end position="187"/>
    </location>
</feature>
<sequence length="198" mass="21139">MISGNDIQRNLNGAWRLMLGKRDGLRAFDLSADGFWDSFFAIALALPAMMVSWIGVTGDIMLGPVEMSGLGLMLRLAVIDLSAWVLPLVVLIAVAPKLGLGNRVVPYVIATNWGSVILSWMMLPASLVRLLLPDATDLATLVSFVLFLLAMALSWRLTNHSIGKGPAIATAVFVGMFALSLMVLFSLQSLLGISAPAA</sequence>
<evidence type="ECO:0000256" key="1">
    <source>
        <dbReference type="SAM" id="Phobius"/>
    </source>
</evidence>
<keyword evidence="1" id="KW-1133">Transmembrane helix</keyword>
<keyword evidence="1" id="KW-0472">Membrane</keyword>
<accession>A0A8J6PQT4</accession>
<proteinExistence type="predicted"/>
<evidence type="ECO:0000313" key="2">
    <source>
        <dbReference type="EMBL" id="MBD0413354.1"/>
    </source>
</evidence>
<gene>
    <name evidence="2" type="ORF">ICI42_01620</name>
</gene>
<keyword evidence="1" id="KW-0812">Transmembrane</keyword>
<feature type="transmembrane region" description="Helical" evidence="1">
    <location>
        <begin position="76"/>
        <end position="95"/>
    </location>
</feature>
<reference evidence="2" key="1">
    <citation type="submission" date="2020-09" db="EMBL/GenBank/DDBJ databases">
        <title>Genome seq and assembly of Tianweitania sp.</title>
        <authorList>
            <person name="Chhetri G."/>
        </authorList>
    </citation>
    <scope>NUCLEOTIDE SEQUENCE</scope>
    <source>
        <strain evidence="2">Rool2</strain>
    </source>
</reference>
<comment type="caution">
    <text evidence="2">The sequence shown here is derived from an EMBL/GenBank/DDBJ whole genome shotgun (WGS) entry which is preliminary data.</text>
</comment>
<feature type="transmembrane region" description="Helical" evidence="1">
    <location>
        <begin position="138"/>
        <end position="155"/>
    </location>
</feature>
<feature type="transmembrane region" description="Helical" evidence="1">
    <location>
        <begin position="35"/>
        <end position="56"/>
    </location>
</feature>